<evidence type="ECO:0000313" key="1">
    <source>
        <dbReference type="EMBL" id="MFK2931905.1"/>
    </source>
</evidence>
<organism evidence="1 2">
    <name type="scientific">Dyella agri</name>
    <dbReference type="NCBI Taxonomy" id="1926869"/>
    <lineage>
        <taxon>Bacteria</taxon>
        <taxon>Pseudomonadati</taxon>
        <taxon>Pseudomonadota</taxon>
        <taxon>Gammaproteobacteria</taxon>
        <taxon>Lysobacterales</taxon>
        <taxon>Rhodanobacteraceae</taxon>
        <taxon>Dyella</taxon>
    </lineage>
</organism>
<dbReference type="RefSeq" id="WP_404540988.1">
    <property type="nucleotide sequence ID" value="NZ_JADIKL010000008.1"/>
</dbReference>
<sequence length="289" mass="32957">MRKQSRFIDELRKGWWHHDVRPAVSRAAYAAIAHAVGDTWAPGDIERALGKASNRDMKSEGLSNKFRKIWKDQTVPSLPTLSEVTRAFPACQAEYWSEHPIFFLLDGRQKESESFAQSAIHYALDSLNGSIRMEVWKQEIDYEPWTGRLLKSLDNRAMLDVLGSDLFAELDTLDRLTLSTAFSKMALATEDWPAYDQAVWVSYLEFDTALVNYNPLLIGWKWLAKLYEEQLWRPHNTLCRGAVPVSGHSRANLAHFMSIAKKSGRNLPPPEMFDWAELIGTTPSVMDTP</sequence>
<comment type="caution">
    <text evidence="1">The sequence shown here is derived from an EMBL/GenBank/DDBJ whole genome shotgun (WGS) entry which is preliminary data.</text>
</comment>
<dbReference type="EMBL" id="JADIKL010000008">
    <property type="protein sequence ID" value="MFK2931905.1"/>
    <property type="molecule type" value="Genomic_DNA"/>
</dbReference>
<proteinExistence type="predicted"/>
<name>A0ABW8KIX9_9GAMM</name>
<dbReference type="Proteomes" id="UP001620397">
    <property type="component" value="Unassembled WGS sequence"/>
</dbReference>
<gene>
    <name evidence="1" type="ORF">ISP14_14000</name>
</gene>
<protein>
    <submittedName>
        <fullName evidence="1">Uncharacterized protein</fullName>
    </submittedName>
</protein>
<evidence type="ECO:0000313" key="2">
    <source>
        <dbReference type="Proteomes" id="UP001620397"/>
    </source>
</evidence>
<reference evidence="1 2" key="1">
    <citation type="submission" date="2020-10" db="EMBL/GenBank/DDBJ databases">
        <title>Phylogeny of dyella-like bacteria.</title>
        <authorList>
            <person name="Fu J."/>
        </authorList>
    </citation>
    <scope>NUCLEOTIDE SEQUENCE [LARGE SCALE GENOMIC DNA]</scope>
    <source>
        <strain evidence="1 2">DKC-1</strain>
    </source>
</reference>
<accession>A0ABW8KIX9</accession>
<keyword evidence="2" id="KW-1185">Reference proteome</keyword>